<evidence type="ECO:0000313" key="2">
    <source>
        <dbReference type="EMBL" id="CAG9311941.1"/>
    </source>
</evidence>
<feature type="domain" description="Thioredoxin" evidence="1">
    <location>
        <begin position="77"/>
        <end position="145"/>
    </location>
</feature>
<evidence type="ECO:0000259" key="1">
    <source>
        <dbReference type="Pfam" id="PF00085"/>
    </source>
</evidence>
<reference evidence="2" key="1">
    <citation type="submission" date="2021-09" db="EMBL/GenBank/DDBJ databases">
        <authorList>
            <consortium name="AG Swart"/>
            <person name="Singh M."/>
            <person name="Singh A."/>
            <person name="Seah K."/>
            <person name="Emmerich C."/>
        </authorList>
    </citation>
    <scope>NUCLEOTIDE SEQUENCE</scope>
    <source>
        <strain evidence="2">ATCC30299</strain>
    </source>
</reference>
<dbReference type="CDD" id="cd02961">
    <property type="entry name" value="PDI_a_family"/>
    <property type="match status" value="1"/>
</dbReference>
<proteinExistence type="predicted"/>
<evidence type="ECO:0000313" key="3">
    <source>
        <dbReference type="Proteomes" id="UP001162131"/>
    </source>
</evidence>
<comment type="caution">
    <text evidence="2">The sequence shown here is derived from an EMBL/GenBank/DDBJ whole genome shotgun (WGS) entry which is preliminary data.</text>
</comment>
<dbReference type="AlphaFoldDB" id="A0AAU9IBX6"/>
<protein>
    <recommendedName>
        <fullName evidence="1">Thioredoxin domain-containing protein</fullName>
    </recommendedName>
</protein>
<dbReference type="InterPro" id="IPR013766">
    <property type="entry name" value="Thioredoxin_domain"/>
</dbReference>
<sequence>MKAPYKYPYISMFVIGYYFLEHQGYYYKLRKYFGYPEVDEINYVVSMTPEKLVKLGKVPNRLMLLYCYQNEKEEEIKEIKSVARKSKEKKRSPILFGEINCKENDQACKEMSLKSFPSLVLLKEGQSIGDYTGPLIKNKIMKFIKNSTPASD</sequence>
<dbReference type="EMBL" id="CAJZBQ010000005">
    <property type="protein sequence ID" value="CAG9311941.1"/>
    <property type="molecule type" value="Genomic_DNA"/>
</dbReference>
<organism evidence="2 3">
    <name type="scientific">Blepharisma stoltei</name>
    <dbReference type="NCBI Taxonomy" id="1481888"/>
    <lineage>
        <taxon>Eukaryota</taxon>
        <taxon>Sar</taxon>
        <taxon>Alveolata</taxon>
        <taxon>Ciliophora</taxon>
        <taxon>Postciliodesmatophora</taxon>
        <taxon>Heterotrichea</taxon>
        <taxon>Heterotrichida</taxon>
        <taxon>Blepharismidae</taxon>
        <taxon>Blepharisma</taxon>
    </lineage>
</organism>
<dbReference type="SUPFAM" id="SSF52833">
    <property type="entry name" value="Thioredoxin-like"/>
    <property type="match status" value="1"/>
</dbReference>
<dbReference type="Proteomes" id="UP001162131">
    <property type="component" value="Unassembled WGS sequence"/>
</dbReference>
<accession>A0AAU9IBX6</accession>
<gene>
    <name evidence="2" type="ORF">BSTOLATCC_MIC5200</name>
</gene>
<dbReference type="InterPro" id="IPR036249">
    <property type="entry name" value="Thioredoxin-like_sf"/>
</dbReference>
<dbReference type="Pfam" id="PF00085">
    <property type="entry name" value="Thioredoxin"/>
    <property type="match status" value="1"/>
</dbReference>
<name>A0AAU9IBX6_9CILI</name>
<keyword evidence="3" id="KW-1185">Reference proteome</keyword>
<dbReference type="Gene3D" id="3.40.30.10">
    <property type="entry name" value="Glutaredoxin"/>
    <property type="match status" value="1"/>
</dbReference>